<sequence length="400" mass="40917">MTTLHPAADSEGDAVRASDDPTAEAARSSAASVPLTRREARALERAEAGQREVAAAALQVDSSFVVNPVATEPLLGPARLPGRRDLRAAERAGRRASAAASSVRPAKPTSSAPRRASAGTLRRSSAPGVTGRPSGTPAGAAEKRRATAGSPAAPRRTVVQRTTRFGVLGAMLFVGATIVSTSVPANAYYVDTPEHVAVKLAAAAESGTTVGGAVDTRGQKFVASRAASAEDLDRDGYSVTSKTQAIKNTSSGTFSNDPTSAVQWPFAVGVPISSGFGARQVANCGFCSTFHEGLDFIPGAGSPIQIVADGTVSKVDQGSGALGYNVWIEHTIGGKKVTSVYAHMLAGSIKVTQGQQVKVGQIVGLVGSTGNSTGAHLHFEIHIDGVPVDPYPWLEANAGS</sequence>
<dbReference type="EMBL" id="AP027732">
    <property type="protein sequence ID" value="BDZ51755.1"/>
    <property type="molecule type" value="Genomic_DNA"/>
</dbReference>
<keyword evidence="4" id="KW-1185">Reference proteome</keyword>
<organism evidence="3 4">
    <name type="scientific">Frondihabitans sucicola</name>
    <dbReference type="NCBI Taxonomy" id="1268041"/>
    <lineage>
        <taxon>Bacteria</taxon>
        <taxon>Bacillati</taxon>
        <taxon>Actinomycetota</taxon>
        <taxon>Actinomycetes</taxon>
        <taxon>Micrococcales</taxon>
        <taxon>Microbacteriaceae</taxon>
        <taxon>Frondihabitans</taxon>
    </lineage>
</organism>
<name>A0ABM8GTH7_9MICO</name>
<dbReference type="Pfam" id="PF01551">
    <property type="entry name" value="Peptidase_M23"/>
    <property type="match status" value="1"/>
</dbReference>
<dbReference type="Gene3D" id="2.70.70.10">
    <property type="entry name" value="Glucose Permease (Domain IIA)"/>
    <property type="match status" value="1"/>
</dbReference>
<evidence type="ECO:0000313" key="3">
    <source>
        <dbReference type="EMBL" id="BDZ51755.1"/>
    </source>
</evidence>
<feature type="domain" description="M23ase beta-sheet core" evidence="2">
    <location>
        <begin position="290"/>
        <end position="390"/>
    </location>
</feature>
<reference evidence="4" key="1">
    <citation type="journal article" date="2019" name="Int. J. Syst. Evol. Microbiol.">
        <title>The Global Catalogue of Microorganisms (GCM) 10K type strain sequencing project: providing services to taxonomists for standard genome sequencing and annotation.</title>
        <authorList>
            <consortium name="The Broad Institute Genomics Platform"/>
            <consortium name="The Broad Institute Genome Sequencing Center for Infectious Disease"/>
            <person name="Wu L."/>
            <person name="Ma J."/>
        </authorList>
    </citation>
    <scope>NUCLEOTIDE SEQUENCE [LARGE SCALE GENOMIC DNA]</scope>
    <source>
        <strain evidence="4">NBRC 108728</strain>
    </source>
</reference>
<protein>
    <recommendedName>
        <fullName evidence="2">M23ase beta-sheet core domain-containing protein</fullName>
    </recommendedName>
</protein>
<gene>
    <name evidence="3" type="ORF">GCM10025867_39960</name>
</gene>
<proteinExistence type="predicted"/>
<evidence type="ECO:0000256" key="1">
    <source>
        <dbReference type="SAM" id="MobiDB-lite"/>
    </source>
</evidence>
<accession>A0ABM8GTH7</accession>
<dbReference type="Proteomes" id="UP001321486">
    <property type="component" value="Chromosome"/>
</dbReference>
<dbReference type="CDD" id="cd12797">
    <property type="entry name" value="M23_peptidase"/>
    <property type="match status" value="1"/>
</dbReference>
<dbReference type="InterPro" id="IPR050570">
    <property type="entry name" value="Cell_wall_metabolism_enzyme"/>
</dbReference>
<feature type="region of interest" description="Disordered" evidence="1">
    <location>
        <begin position="1"/>
        <end position="37"/>
    </location>
</feature>
<dbReference type="PANTHER" id="PTHR21666:SF270">
    <property type="entry name" value="MUREIN HYDROLASE ACTIVATOR ENVC"/>
    <property type="match status" value="1"/>
</dbReference>
<dbReference type="RefSeq" id="WP_286344447.1">
    <property type="nucleotide sequence ID" value="NZ_AP027732.1"/>
</dbReference>
<evidence type="ECO:0000313" key="4">
    <source>
        <dbReference type="Proteomes" id="UP001321486"/>
    </source>
</evidence>
<feature type="compositionally biased region" description="Low complexity" evidence="1">
    <location>
        <begin position="95"/>
        <end position="106"/>
    </location>
</feature>
<dbReference type="SUPFAM" id="SSF51261">
    <property type="entry name" value="Duplicated hybrid motif"/>
    <property type="match status" value="1"/>
</dbReference>
<dbReference type="PANTHER" id="PTHR21666">
    <property type="entry name" value="PEPTIDASE-RELATED"/>
    <property type="match status" value="1"/>
</dbReference>
<feature type="region of interest" description="Disordered" evidence="1">
    <location>
        <begin position="87"/>
        <end position="157"/>
    </location>
</feature>
<evidence type="ECO:0000259" key="2">
    <source>
        <dbReference type="Pfam" id="PF01551"/>
    </source>
</evidence>
<dbReference type="InterPro" id="IPR011055">
    <property type="entry name" value="Dup_hybrid_motif"/>
</dbReference>
<dbReference type="InterPro" id="IPR016047">
    <property type="entry name" value="M23ase_b-sheet_dom"/>
</dbReference>